<organism evidence="3 4">
    <name type="scientific">Oldenlandia corymbosa var. corymbosa</name>
    <dbReference type="NCBI Taxonomy" id="529605"/>
    <lineage>
        <taxon>Eukaryota</taxon>
        <taxon>Viridiplantae</taxon>
        <taxon>Streptophyta</taxon>
        <taxon>Embryophyta</taxon>
        <taxon>Tracheophyta</taxon>
        <taxon>Spermatophyta</taxon>
        <taxon>Magnoliopsida</taxon>
        <taxon>eudicotyledons</taxon>
        <taxon>Gunneridae</taxon>
        <taxon>Pentapetalae</taxon>
        <taxon>asterids</taxon>
        <taxon>lamiids</taxon>
        <taxon>Gentianales</taxon>
        <taxon>Rubiaceae</taxon>
        <taxon>Rubioideae</taxon>
        <taxon>Spermacoceae</taxon>
        <taxon>Hedyotis-Oldenlandia complex</taxon>
        <taxon>Oldenlandia</taxon>
    </lineage>
</organism>
<feature type="signal peptide" evidence="2">
    <location>
        <begin position="1"/>
        <end position="20"/>
    </location>
</feature>
<keyword evidence="4" id="KW-1185">Reference proteome</keyword>
<dbReference type="AlphaFoldDB" id="A0AAV1BWB4"/>
<dbReference type="PANTHER" id="PTHR34360">
    <property type="entry name" value="OS08G0519400 PROTEIN"/>
    <property type="match status" value="1"/>
</dbReference>
<keyword evidence="2" id="KW-0732">Signal</keyword>
<dbReference type="Proteomes" id="UP001161247">
    <property type="component" value="Chromosome 1"/>
</dbReference>
<dbReference type="Gene3D" id="1.10.287.1490">
    <property type="match status" value="1"/>
</dbReference>
<feature type="coiled-coil region" evidence="1">
    <location>
        <begin position="41"/>
        <end position="159"/>
    </location>
</feature>
<name>A0AAV1BWB4_OLDCO</name>
<proteinExistence type="predicted"/>
<keyword evidence="1" id="KW-0175">Coiled coil</keyword>
<dbReference type="SUPFAM" id="SSF57997">
    <property type="entry name" value="Tropomyosin"/>
    <property type="match status" value="1"/>
</dbReference>
<protein>
    <submittedName>
        <fullName evidence="3">OLC1v1021454C1</fullName>
    </submittedName>
</protein>
<dbReference type="PANTHER" id="PTHR34360:SF2">
    <property type="entry name" value="MYOSIN HEAVY CHAIN-LIKE PROTEIN"/>
    <property type="match status" value="1"/>
</dbReference>
<evidence type="ECO:0000313" key="3">
    <source>
        <dbReference type="EMBL" id="CAI9087397.1"/>
    </source>
</evidence>
<accession>A0AAV1BWB4</accession>
<sequence>MALPIILLLFLLLLKSPAPSSQMEIHQTPPPPSSGDQPTSRIALLREIQESKLKLAQLETDLERSIQELNERSVRIKACEKKIEELDLLTNSLRSSLASLEADHSHVNEKVSNLEAELTLLWSTSRKKYFEIHTLECRLRDAEKRLNGTKAQVNEVTEIISEQWIQIQQLEQAVHMAEFRTMKVKRQLRAARCPFVRFIKNVVGDHFAMLNWILDPYLYDGFATLESSISEAPICLRKTFSAVKHYHHQLQGYIKQYMLRNKVTAVLVHKEVAEEGTILRMRVETHFPDTDTNNDSNTSSYL</sequence>
<gene>
    <name evidence="3" type="ORF">OLC1_LOCUS241</name>
</gene>
<evidence type="ECO:0000313" key="4">
    <source>
        <dbReference type="Proteomes" id="UP001161247"/>
    </source>
</evidence>
<evidence type="ECO:0000256" key="2">
    <source>
        <dbReference type="SAM" id="SignalP"/>
    </source>
</evidence>
<feature type="chain" id="PRO_5043796521" evidence="2">
    <location>
        <begin position="21"/>
        <end position="302"/>
    </location>
</feature>
<reference evidence="3" key="1">
    <citation type="submission" date="2023-03" db="EMBL/GenBank/DDBJ databases">
        <authorList>
            <person name="Julca I."/>
        </authorList>
    </citation>
    <scope>NUCLEOTIDE SEQUENCE</scope>
</reference>
<evidence type="ECO:0000256" key="1">
    <source>
        <dbReference type="SAM" id="Coils"/>
    </source>
</evidence>
<dbReference type="EMBL" id="OX459118">
    <property type="protein sequence ID" value="CAI9087397.1"/>
    <property type="molecule type" value="Genomic_DNA"/>
</dbReference>